<evidence type="ECO:0000259" key="19">
    <source>
        <dbReference type="SMART" id="SM01347"/>
    </source>
</evidence>
<feature type="domain" description="Mre11 DNA-binding" evidence="19">
    <location>
        <begin position="288"/>
        <end position="459"/>
    </location>
</feature>
<proteinExistence type="inferred from homology"/>
<feature type="compositionally biased region" description="Polar residues" evidence="18">
    <location>
        <begin position="631"/>
        <end position="641"/>
    </location>
</feature>
<evidence type="ECO:0000256" key="14">
    <source>
        <dbReference type="ARBA" id="ARBA00023242"/>
    </source>
</evidence>
<evidence type="ECO:0000256" key="11">
    <source>
        <dbReference type="ARBA" id="ARBA00022839"/>
    </source>
</evidence>
<dbReference type="SMART" id="SM01347">
    <property type="entry name" value="Mre11_DNA_bind"/>
    <property type="match status" value="1"/>
</dbReference>
<dbReference type="Gene3D" id="3.30.110.110">
    <property type="entry name" value="Mre11, capping domain"/>
    <property type="match status" value="1"/>
</dbReference>
<dbReference type="Pfam" id="PF00149">
    <property type="entry name" value="Metallophos"/>
    <property type="match status" value="1"/>
</dbReference>
<accession>A0ABR2WQQ0</accession>
<evidence type="ECO:0000256" key="10">
    <source>
        <dbReference type="ARBA" id="ARBA00022801"/>
    </source>
</evidence>
<dbReference type="InterPro" id="IPR007281">
    <property type="entry name" value="Mre11_DNA-bd"/>
</dbReference>
<evidence type="ECO:0000256" key="3">
    <source>
        <dbReference type="ARBA" id="ARBA00004286"/>
    </source>
</evidence>
<keyword evidence="10 16" id="KW-0378">Hydrolase</keyword>
<evidence type="ECO:0000256" key="13">
    <source>
        <dbReference type="ARBA" id="ARBA00023211"/>
    </source>
</evidence>
<sequence length="691" mass="78594">MLPPEDTFRILIATDNHLGYMEKDPIRGKDSFIAFEEILKLARREEVDFILLGGDLFHENKPSRKTLYQTMALLREYCMGDKPCKMEYLSDQSVNFPDRFASVNYQDPNYNVSIPVFSIHGNHDDPSGDGNLAALDLLSVSGLVNYFGRAKEVDEITISPILLRKGNSRLALYGLGNIRDERLHRTFIQKKVKILRPRKSSDVWFNLMVLHQNRIAHGATNYIPESFLDEFLDLILWGHEHECLIDPTMNQQQQFYITQPGSSVATSLCEGESQPKHVAILNICNNEFEMEKYPLRSVRPFVIEDLILSEIEGLRPTDSKGVIKHLNSKITDLVRQAKENWKQRMVETGEPVDANTEFPKPLIRLRVEYSGGFNSFNPQRFGQQFVEQVANPKDIIHFYRRRTYTDKKKVTAITDEQLARIIPERLDHFKVEDLIEEFLNTQKLDVLPETELIDAVRIFVEKDDRDAIKEFVAGSLDQTRGYLNNEVSTTDDSELRREASNEKKRRLERYLQTHTNRETVVIDHKPTKERSENASDVQSSSENEIAAPLKIRKTGTASKRGGRKAAATTSRPKVVAKSTRTARSRTKIVPSESEISEDDVLVEATPSENDDVEEEVIPSTSTRGRKRKATTTEPTQSSNRSAGVLSRGGRQSKLNFLSSQADNNAGEEDTFASFTSGAGNQGRRNLRRTRG</sequence>
<dbReference type="PIRSF" id="PIRSF000882">
    <property type="entry name" value="DSB_repair_MRE11"/>
    <property type="match status" value="1"/>
</dbReference>
<evidence type="ECO:0000313" key="21">
    <source>
        <dbReference type="Proteomes" id="UP001479436"/>
    </source>
</evidence>
<keyword evidence="11 16" id="KW-0269">Exonuclease</keyword>
<dbReference type="Pfam" id="PF04152">
    <property type="entry name" value="Mre11_DNA_bind"/>
    <property type="match status" value="1"/>
</dbReference>
<gene>
    <name evidence="20" type="primary">MRE11_1</name>
    <name evidence="20" type="ORF">K7432_009125</name>
</gene>
<dbReference type="SUPFAM" id="SSF56300">
    <property type="entry name" value="Metallo-dependent phosphatases"/>
    <property type="match status" value="1"/>
</dbReference>
<keyword evidence="15 16" id="KW-0469">Meiosis</keyword>
<organism evidence="20 21">
    <name type="scientific">Basidiobolus ranarum</name>
    <dbReference type="NCBI Taxonomy" id="34480"/>
    <lineage>
        <taxon>Eukaryota</taxon>
        <taxon>Fungi</taxon>
        <taxon>Fungi incertae sedis</taxon>
        <taxon>Zoopagomycota</taxon>
        <taxon>Entomophthoromycotina</taxon>
        <taxon>Basidiobolomycetes</taxon>
        <taxon>Basidiobolales</taxon>
        <taxon>Basidiobolaceae</taxon>
        <taxon>Basidiobolus</taxon>
    </lineage>
</organism>
<dbReference type="InterPro" id="IPR029052">
    <property type="entry name" value="Metallo-depent_PP-like"/>
</dbReference>
<evidence type="ECO:0000256" key="17">
    <source>
        <dbReference type="RuleBase" id="RU003447"/>
    </source>
</evidence>
<keyword evidence="6 16" id="KW-0540">Nuclease</keyword>
<name>A0ABR2WQQ0_9FUNG</name>
<dbReference type="PANTHER" id="PTHR10139">
    <property type="entry name" value="DOUBLE-STRAND BREAK REPAIR PROTEIN MRE11"/>
    <property type="match status" value="1"/>
</dbReference>
<evidence type="ECO:0000256" key="7">
    <source>
        <dbReference type="ARBA" id="ARBA00022723"/>
    </source>
</evidence>
<comment type="caution">
    <text evidence="20">The sequence shown here is derived from an EMBL/GenBank/DDBJ whole genome shotgun (WGS) entry which is preliminary data.</text>
</comment>
<evidence type="ECO:0000256" key="4">
    <source>
        <dbReference type="ARBA" id="ARBA00009028"/>
    </source>
</evidence>
<evidence type="ECO:0000256" key="12">
    <source>
        <dbReference type="ARBA" id="ARBA00023204"/>
    </source>
</evidence>
<keyword evidence="21" id="KW-1185">Reference proteome</keyword>
<evidence type="ECO:0000256" key="6">
    <source>
        <dbReference type="ARBA" id="ARBA00022722"/>
    </source>
</evidence>
<protein>
    <recommendedName>
        <fullName evidence="16">Double-strand break repair protein</fullName>
    </recommendedName>
</protein>
<keyword evidence="8 16" id="KW-0255">Endonuclease</keyword>
<reference evidence="20 21" key="1">
    <citation type="submission" date="2023-04" db="EMBL/GenBank/DDBJ databases">
        <title>Genome of Basidiobolus ranarum AG-B5.</title>
        <authorList>
            <person name="Stajich J.E."/>
            <person name="Carter-House D."/>
            <person name="Gryganskyi A."/>
        </authorList>
    </citation>
    <scope>NUCLEOTIDE SEQUENCE [LARGE SCALE GENOMIC DNA]</scope>
    <source>
        <strain evidence="20 21">AG-B5</strain>
    </source>
</reference>
<feature type="compositionally biased region" description="Polar residues" evidence="18">
    <location>
        <begin position="652"/>
        <end position="663"/>
    </location>
</feature>
<dbReference type="InterPro" id="IPR038487">
    <property type="entry name" value="Mre11_capping_dom"/>
</dbReference>
<evidence type="ECO:0000256" key="2">
    <source>
        <dbReference type="ARBA" id="ARBA00004123"/>
    </source>
</evidence>
<keyword evidence="5" id="KW-0158">Chromosome</keyword>
<comment type="cofactor">
    <cofactor evidence="1 16">
        <name>Mn(2+)</name>
        <dbReference type="ChEBI" id="CHEBI:29035"/>
    </cofactor>
</comment>
<evidence type="ECO:0000313" key="20">
    <source>
        <dbReference type="EMBL" id="KAK9763850.1"/>
    </source>
</evidence>
<dbReference type="InterPro" id="IPR041796">
    <property type="entry name" value="Mre11_N"/>
</dbReference>
<feature type="region of interest" description="Disordered" evidence="18">
    <location>
        <begin position="525"/>
        <end position="691"/>
    </location>
</feature>
<evidence type="ECO:0000256" key="1">
    <source>
        <dbReference type="ARBA" id="ARBA00001936"/>
    </source>
</evidence>
<dbReference type="InterPro" id="IPR003701">
    <property type="entry name" value="Mre11"/>
</dbReference>
<keyword evidence="7" id="KW-0479">Metal-binding</keyword>
<dbReference type="Gene3D" id="3.60.21.10">
    <property type="match status" value="1"/>
</dbReference>
<keyword evidence="9 16" id="KW-0227">DNA damage</keyword>
<evidence type="ECO:0000256" key="18">
    <source>
        <dbReference type="SAM" id="MobiDB-lite"/>
    </source>
</evidence>
<dbReference type="NCBIfam" id="TIGR00583">
    <property type="entry name" value="mre11"/>
    <property type="match status" value="1"/>
</dbReference>
<dbReference type="Proteomes" id="UP001479436">
    <property type="component" value="Unassembled WGS sequence"/>
</dbReference>
<dbReference type="EMBL" id="JASJQH010000544">
    <property type="protein sequence ID" value="KAK9763850.1"/>
    <property type="molecule type" value="Genomic_DNA"/>
</dbReference>
<evidence type="ECO:0000256" key="9">
    <source>
        <dbReference type="ARBA" id="ARBA00022763"/>
    </source>
</evidence>
<dbReference type="InterPro" id="IPR004843">
    <property type="entry name" value="Calcineurin-like_PHP"/>
</dbReference>
<dbReference type="PANTHER" id="PTHR10139:SF1">
    <property type="entry name" value="DOUBLE-STRAND BREAK REPAIR PROTEIN MRE11"/>
    <property type="match status" value="1"/>
</dbReference>
<keyword evidence="12 16" id="KW-0234">DNA repair</keyword>
<feature type="compositionally biased region" description="Polar residues" evidence="18">
    <location>
        <begin position="534"/>
        <end position="543"/>
    </location>
</feature>
<evidence type="ECO:0000256" key="8">
    <source>
        <dbReference type="ARBA" id="ARBA00022759"/>
    </source>
</evidence>
<evidence type="ECO:0000256" key="15">
    <source>
        <dbReference type="ARBA" id="ARBA00023254"/>
    </source>
</evidence>
<comment type="subcellular location">
    <subcellularLocation>
        <location evidence="3">Chromosome</location>
    </subcellularLocation>
    <subcellularLocation>
        <location evidence="2 16">Nucleus</location>
    </subcellularLocation>
</comment>
<keyword evidence="13 16" id="KW-0464">Manganese</keyword>
<evidence type="ECO:0000256" key="5">
    <source>
        <dbReference type="ARBA" id="ARBA00022454"/>
    </source>
</evidence>
<dbReference type="CDD" id="cd00840">
    <property type="entry name" value="MPP_Mre11_N"/>
    <property type="match status" value="1"/>
</dbReference>
<comment type="function">
    <text evidence="16">Core component of the MRN complex, which plays a central role in double-strand break (DSB) repair, DNA recombination, maintenance of telomere integrity and meiosis. The MRN complex is involved in the repair of DNA double-strand breaks (DSBs) via homologous recombination (HR), an error-free mechanism which primarily occurs during S and G2 phases. The complex (1) mediates the end resection of damaged DNA, which generates proper single-stranded DNA, a key initial steps in HR, and is (2) required for the recruitment of other repair factors and efficient activation of ATM and ATR upon DNA damage. Within the MRN complex, MRE11 possesses both single-strand endonuclease activity and double-strand-specific 3'-5' exonuclease activity. MRE11 first endonucleolytically cleaves the 5' strand at DNA DSB ends to prevent non-homologous end joining (NHEJ) and licence HR. It then generates a single-stranded DNA gap via 3' to 5' exonucleolytic degradation, which is required for single-strand invasion and recombination.</text>
</comment>
<evidence type="ECO:0000256" key="16">
    <source>
        <dbReference type="PIRNR" id="PIRNR000882"/>
    </source>
</evidence>
<comment type="similarity">
    <text evidence="4 16 17">Belongs to the MRE11/RAD32 family.</text>
</comment>
<keyword evidence="14 16" id="KW-0539">Nucleus</keyword>